<dbReference type="InterPro" id="IPR050910">
    <property type="entry name" value="JMJD6_ArgDemeth/LysHydrox"/>
</dbReference>
<name>D8TKM4_VOLCA</name>
<dbReference type="InParanoid" id="D8TKM4"/>
<keyword evidence="3" id="KW-1185">Reference proteome</keyword>
<dbReference type="SUPFAM" id="SSF51197">
    <property type="entry name" value="Clavaminate synthase-like"/>
    <property type="match status" value="1"/>
</dbReference>
<dbReference type="GO" id="GO:0005737">
    <property type="term" value="C:cytoplasm"/>
    <property type="evidence" value="ECO:0007669"/>
    <property type="project" value="TreeGrafter"/>
</dbReference>
<organism evidence="3">
    <name type="scientific">Volvox carteri f. nagariensis</name>
    <dbReference type="NCBI Taxonomy" id="3068"/>
    <lineage>
        <taxon>Eukaryota</taxon>
        <taxon>Viridiplantae</taxon>
        <taxon>Chlorophyta</taxon>
        <taxon>core chlorophytes</taxon>
        <taxon>Chlorophyceae</taxon>
        <taxon>CS clade</taxon>
        <taxon>Chlamydomonadales</taxon>
        <taxon>Volvocaceae</taxon>
        <taxon>Volvox</taxon>
    </lineage>
</organism>
<dbReference type="GO" id="GO:0016706">
    <property type="term" value="F:2-oxoglutarate-dependent dioxygenase activity"/>
    <property type="evidence" value="ECO:0007669"/>
    <property type="project" value="TreeGrafter"/>
</dbReference>
<dbReference type="SMART" id="SM00558">
    <property type="entry name" value="JmjC"/>
    <property type="match status" value="1"/>
</dbReference>
<gene>
    <name evidence="2" type="ORF">VOLCADRAFT_56346</name>
</gene>
<dbReference type="Pfam" id="PF02373">
    <property type="entry name" value="JmjC"/>
    <property type="match status" value="1"/>
</dbReference>
<dbReference type="InterPro" id="IPR003347">
    <property type="entry name" value="JmjC_dom"/>
</dbReference>
<dbReference type="OrthoDB" id="424465at2759"/>
<dbReference type="eggNOG" id="KOG2131">
    <property type="taxonomic scope" value="Eukaryota"/>
</dbReference>
<dbReference type="PANTHER" id="PTHR12480">
    <property type="entry name" value="ARGININE DEMETHYLASE AND LYSYL-HYDROXYLASE JMJD"/>
    <property type="match status" value="1"/>
</dbReference>
<feature type="domain" description="JmjC" evidence="1">
    <location>
        <begin position="9"/>
        <end position="178"/>
    </location>
</feature>
<dbReference type="PROSITE" id="PS51184">
    <property type="entry name" value="JMJC"/>
    <property type="match status" value="1"/>
</dbReference>
<proteinExistence type="predicted"/>
<dbReference type="GO" id="GO:0043565">
    <property type="term" value="F:sequence-specific DNA binding"/>
    <property type="evidence" value="ECO:0007669"/>
    <property type="project" value="TreeGrafter"/>
</dbReference>
<reference evidence="2 3" key="1">
    <citation type="journal article" date="2010" name="Science">
        <title>Genomic analysis of organismal complexity in the multicellular green alga Volvox carteri.</title>
        <authorList>
            <person name="Prochnik S.E."/>
            <person name="Umen J."/>
            <person name="Nedelcu A.M."/>
            <person name="Hallmann A."/>
            <person name="Miller S.M."/>
            <person name="Nishii I."/>
            <person name="Ferris P."/>
            <person name="Kuo A."/>
            <person name="Mitros T."/>
            <person name="Fritz-Laylin L.K."/>
            <person name="Hellsten U."/>
            <person name="Chapman J."/>
            <person name="Simakov O."/>
            <person name="Rensing S.A."/>
            <person name="Terry A."/>
            <person name="Pangilinan J."/>
            <person name="Kapitonov V."/>
            <person name="Jurka J."/>
            <person name="Salamov A."/>
            <person name="Shapiro H."/>
            <person name="Schmutz J."/>
            <person name="Grimwood J."/>
            <person name="Lindquist E."/>
            <person name="Lucas S."/>
            <person name="Grigoriev I.V."/>
            <person name="Schmitt R."/>
            <person name="Kirk D."/>
            <person name="Rokhsar D.S."/>
        </authorList>
    </citation>
    <scope>NUCLEOTIDE SEQUENCE [LARGE SCALE GENOMIC DNA]</scope>
    <source>
        <strain evidence="3">f. Nagariensis / Eve</strain>
    </source>
</reference>
<dbReference type="Proteomes" id="UP000001058">
    <property type="component" value="Unassembled WGS sequence"/>
</dbReference>
<dbReference type="EMBL" id="GL378325">
    <property type="protein sequence ID" value="EFJ51911.1"/>
    <property type="molecule type" value="Genomic_DNA"/>
</dbReference>
<dbReference type="GO" id="GO:0005634">
    <property type="term" value="C:nucleus"/>
    <property type="evidence" value="ECO:0007669"/>
    <property type="project" value="TreeGrafter"/>
</dbReference>
<dbReference type="GeneID" id="9618399"/>
<evidence type="ECO:0000313" key="3">
    <source>
        <dbReference type="Proteomes" id="UP000001058"/>
    </source>
</evidence>
<dbReference type="Gene3D" id="2.60.120.650">
    <property type="entry name" value="Cupin"/>
    <property type="match status" value="1"/>
</dbReference>
<dbReference type="GO" id="GO:0045905">
    <property type="term" value="P:positive regulation of translational termination"/>
    <property type="evidence" value="ECO:0007669"/>
    <property type="project" value="TreeGrafter"/>
</dbReference>
<protein>
    <recommendedName>
        <fullName evidence="1">JmjC domain-containing protein</fullName>
    </recommendedName>
</protein>
<accession>D8TKM4</accession>
<evidence type="ECO:0000259" key="1">
    <source>
        <dbReference type="PROSITE" id="PS51184"/>
    </source>
</evidence>
<sequence length="292" mass="33487">MYLKDWHFVAEFPDYGAYRLPFFFADDWLNAYYDQQRHRREQQHGFRPHAAFTSDYRFLYLGPAGTWTPLHSDVLRSYSWSANVCGRKRWLILHPRYTHLLYDRQMLRMAPHLEPGRTAWETFRVRFLLRAQEEGDAVFVPSGWHHCVENLHDTLSLNHNWLNGHNCHWTWALLRQQYVDAAEAIEDCRQLCSPDEFEGLVQSNLAANMGLNWHGFVDLLGCTVRSALASLCAARGGLSDARGDPLSGVGSFSQEVATEGGDHCAAVMNQLLALQRAGRKESPSWACASWLC</sequence>
<dbReference type="PANTHER" id="PTHR12480:SF6">
    <property type="entry name" value="2-OXOGLUTARATE AND IRON-DEPENDENT OXYGENASE JMJD4"/>
    <property type="match status" value="1"/>
</dbReference>
<dbReference type="STRING" id="3068.D8TKM4"/>
<dbReference type="RefSeq" id="XP_002946685.1">
    <property type="nucleotide sequence ID" value="XM_002946639.1"/>
</dbReference>
<evidence type="ECO:0000313" key="2">
    <source>
        <dbReference type="EMBL" id="EFJ51911.1"/>
    </source>
</evidence>
<dbReference type="KEGG" id="vcn:VOLCADRAFT_56346"/>
<dbReference type="AlphaFoldDB" id="D8TKM4"/>